<name>A0A060BMJ1_9BRAD</name>
<feature type="compositionally biased region" description="Low complexity" evidence="1">
    <location>
        <begin position="101"/>
        <end position="113"/>
    </location>
</feature>
<dbReference type="Gene3D" id="3.20.20.370">
    <property type="entry name" value="Glycoside hydrolase/deacetylase"/>
    <property type="match status" value="1"/>
</dbReference>
<protein>
    <submittedName>
        <fullName evidence="2">CAZy families CE4 protein</fullName>
    </submittedName>
</protein>
<proteinExistence type="predicted"/>
<organism evidence="2">
    <name type="scientific">uncultured Bradyrhizobium sp</name>
    <dbReference type="NCBI Taxonomy" id="199684"/>
    <lineage>
        <taxon>Bacteria</taxon>
        <taxon>Pseudomonadati</taxon>
        <taxon>Pseudomonadota</taxon>
        <taxon>Alphaproteobacteria</taxon>
        <taxon>Hyphomicrobiales</taxon>
        <taxon>Nitrobacteraceae</taxon>
        <taxon>Bradyrhizobium</taxon>
        <taxon>environmental samples</taxon>
    </lineage>
</organism>
<reference evidence="2" key="1">
    <citation type="journal article" date="2013" name="Environ. Microbiol.">
        <title>Seasonally variable intestinal metagenomes of the red palm weevil (Rhynchophorus ferrugineus).</title>
        <authorList>
            <person name="Jia S."/>
            <person name="Zhang X."/>
            <person name="Zhang G."/>
            <person name="Yin A."/>
            <person name="Zhang S."/>
            <person name="Li F."/>
            <person name="Wang L."/>
            <person name="Zhao D."/>
            <person name="Yun Q."/>
            <person name="Tala"/>
            <person name="Wang J."/>
            <person name="Sun G."/>
            <person name="Baabdullah M."/>
            <person name="Yu X."/>
            <person name="Hu S."/>
            <person name="Al-Mssallem I.S."/>
            <person name="Yu J."/>
        </authorList>
    </citation>
    <scope>NUCLEOTIDE SEQUENCE</scope>
</reference>
<dbReference type="GO" id="GO:0005975">
    <property type="term" value="P:carbohydrate metabolic process"/>
    <property type="evidence" value="ECO:0007669"/>
    <property type="project" value="InterPro"/>
</dbReference>
<accession>A0A060BMJ1</accession>
<evidence type="ECO:0000313" key="2">
    <source>
        <dbReference type="EMBL" id="AIA85473.1"/>
    </source>
</evidence>
<feature type="region of interest" description="Disordered" evidence="1">
    <location>
        <begin position="101"/>
        <end position="121"/>
    </location>
</feature>
<dbReference type="InterPro" id="IPR051398">
    <property type="entry name" value="Polysacch_Deacetylase"/>
</dbReference>
<evidence type="ECO:0000256" key="1">
    <source>
        <dbReference type="SAM" id="MobiDB-lite"/>
    </source>
</evidence>
<dbReference type="InterPro" id="IPR011330">
    <property type="entry name" value="Glyco_hydro/deAcase_b/a-brl"/>
</dbReference>
<dbReference type="EMBL" id="KF118213">
    <property type="protein sequence ID" value="AIA85473.1"/>
    <property type="molecule type" value="Genomic_DNA"/>
</dbReference>
<sequence length="121" mass="13342">MFHEIHEDVDGGLRMGCSPDQLRQVLQMLRADGRDFVTVEEALRRLADPDARDFAVISFDDGYRDNRDLALPVLEEFNAPMILFVPTGSGHEDTLCLVALPAPRSSRPATRSSVDASGRAS</sequence>
<dbReference type="SUPFAM" id="SSF88713">
    <property type="entry name" value="Glycoside hydrolase/deacetylase"/>
    <property type="match status" value="1"/>
</dbReference>
<dbReference type="PANTHER" id="PTHR34216:SF7">
    <property type="entry name" value="POLY-BETA-1,6-N-ACETYL-D-GLUCOSAMINE N-DEACETYLASE"/>
    <property type="match status" value="1"/>
</dbReference>
<dbReference type="PANTHER" id="PTHR34216">
    <property type="match status" value="1"/>
</dbReference>
<dbReference type="AlphaFoldDB" id="A0A060BMJ1"/>
<feature type="non-terminal residue" evidence="2">
    <location>
        <position position="121"/>
    </location>
</feature>